<reference evidence="10 11" key="1">
    <citation type="journal article" date="2008" name="Nature">
        <title>The Trichoplax genome and the nature of placozoans.</title>
        <authorList>
            <person name="Srivastava M."/>
            <person name="Begovic E."/>
            <person name="Chapman J."/>
            <person name="Putnam N.H."/>
            <person name="Hellsten U."/>
            <person name="Kawashima T."/>
            <person name="Kuo A."/>
            <person name="Mitros T."/>
            <person name="Salamov A."/>
            <person name="Carpenter M.L."/>
            <person name="Signorovitch A.Y."/>
            <person name="Moreno M.A."/>
            <person name="Kamm K."/>
            <person name="Grimwood J."/>
            <person name="Schmutz J."/>
            <person name="Shapiro H."/>
            <person name="Grigoriev I.V."/>
            <person name="Buss L.W."/>
            <person name="Schierwater B."/>
            <person name="Dellaporta S.L."/>
            <person name="Rokhsar D.S."/>
        </authorList>
    </citation>
    <scope>NUCLEOTIDE SEQUENCE [LARGE SCALE GENOMIC DNA]</scope>
    <source>
        <strain evidence="10 11">Grell-BS-1999</strain>
    </source>
</reference>
<evidence type="ECO:0000313" key="10">
    <source>
        <dbReference type="EMBL" id="EDV22915.1"/>
    </source>
</evidence>
<comment type="subcellular location">
    <subcellularLocation>
        <location evidence="1">Endomembrane system</location>
        <topology evidence="1">Multi-pass membrane protein</topology>
    </subcellularLocation>
</comment>
<dbReference type="EMBL" id="DS985248">
    <property type="protein sequence ID" value="EDV22915.1"/>
    <property type="molecule type" value="Genomic_DNA"/>
</dbReference>
<dbReference type="Pfam" id="PF05493">
    <property type="entry name" value="ATP_synt_H"/>
    <property type="match status" value="1"/>
</dbReference>
<evidence type="ECO:0000256" key="6">
    <source>
        <dbReference type="ARBA" id="ARBA00022989"/>
    </source>
</evidence>
<dbReference type="InterPro" id="IPR008389">
    <property type="entry name" value="ATPase_V0-cplx_e1/e2_su"/>
</dbReference>
<keyword evidence="8 9" id="KW-0472">Membrane</keyword>
<gene>
    <name evidence="10" type="ORF">TRIADDRAFT_63123</name>
</gene>
<evidence type="ECO:0000256" key="4">
    <source>
        <dbReference type="ARBA" id="ARBA00022692"/>
    </source>
</evidence>
<accession>B3S361</accession>
<dbReference type="Proteomes" id="UP000009022">
    <property type="component" value="Unassembled WGS sequence"/>
</dbReference>
<feature type="transmembrane region" description="Helical" evidence="9">
    <location>
        <begin position="6"/>
        <end position="25"/>
    </location>
</feature>
<dbReference type="KEGG" id="tad:TRIADDRAFT_63123"/>
<evidence type="ECO:0000313" key="11">
    <source>
        <dbReference type="Proteomes" id="UP000009022"/>
    </source>
</evidence>
<keyword evidence="6 9" id="KW-1133">Transmembrane helix</keyword>
<evidence type="ECO:0000256" key="7">
    <source>
        <dbReference type="ARBA" id="ARBA00023065"/>
    </source>
</evidence>
<keyword evidence="3" id="KW-0813">Transport</keyword>
<dbReference type="OMA" id="CCIMLTA"/>
<organism evidence="10 11">
    <name type="scientific">Trichoplax adhaerens</name>
    <name type="common">Trichoplax reptans</name>
    <dbReference type="NCBI Taxonomy" id="10228"/>
    <lineage>
        <taxon>Eukaryota</taxon>
        <taxon>Metazoa</taxon>
        <taxon>Placozoa</taxon>
        <taxon>Uniplacotomia</taxon>
        <taxon>Trichoplacea</taxon>
        <taxon>Trichoplacidae</taxon>
        <taxon>Trichoplax</taxon>
    </lineage>
</organism>
<keyword evidence="5" id="KW-0375">Hydrogen ion transport</keyword>
<dbReference type="eggNOG" id="KOG3500">
    <property type="taxonomic scope" value="Eukaryota"/>
</dbReference>
<dbReference type="PANTHER" id="PTHR12263">
    <property type="entry name" value="VACUOLAR ATP SYNTHASE SUBUNIT H"/>
    <property type="match status" value="1"/>
</dbReference>
<feature type="transmembrane region" description="Helical" evidence="9">
    <location>
        <begin position="37"/>
        <end position="58"/>
    </location>
</feature>
<dbReference type="AlphaFoldDB" id="B3S361"/>
<dbReference type="OrthoDB" id="1508846at2759"/>
<dbReference type="GeneID" id="6755993"/>
<dbReference type="GO" id="GO:0046961">
    <property type="term" value="F:proton-transporting ATPase activity, rotational mechanism"/>
    <property type="evidence" value="ECO:0007669"/>
    <property type="project" value="InterPro"/>
</dbReference>
<dbReference type="GO" id="GO:0055085">
    <property type="term" value="P:transmembrane transport"/>
    <property type="evidence" value="ECO:0000318"/>
    <property type="project" value="GO_Central"/>
</dbReference>
<dbReference type="PhylomeDB" id="B3S361"/>
<proteinExistence type="inferred from homology"/>
<evidence type="ECO:0000256" key="8">
    <source>
        <dbReference type="ARBA" id="ARBA00023136"/>
    </source>
</evidence>
<sequence length="83" mass="9297">MSGLPAFLGITFSWLFIGAVVPFLIPKANTNRGLIQTCVVIAAFCGWMFWLIVFLAQLNPLIGPELNNHTLHIMIQQWGRRDG</sequence>
<protein>
    <recommendedName>
        <fullName evidence="12">V-type proton ATPase subunit</fullName>
    </recommendedName>
</protein>
<evidence type="ECO:0000256" key="3">
    <source>
        <dbReference type="ARBA" id="ARBA00022448"/>
    </source>
</evidence>
<keyword evidence="7" id="KW-0406">Ion transport</keyword>
<dbReference type="RefSeq" id="XP_002114781.1">
    <property type="nucleotide sequence ID" value="XM_002114745.1"/>
</dbReference>
<keyword evidence="11" id="KW-1185">Reference proteome</keyword>
<evidence type="ECO:0000256" key="1">
    <source>
        <dbReference type="ARBA" id="ARBA00004127"/>
    </source>
</evidence>
<dbReference type="PANTHER" id="PTHR12263:SF0">
    <property type="entry name" value="V-TYPE PROTON ATPASE SUBUNIT"/>
    <property type="match status" value="1"/>
</dbReference>
<evidence type="ECO:0000256" key="5">
    <source>
        <dbReference type="ARBA" id="ARBA00022781"/>
    </source>
</evidence>
<evidence type="ECO:0000256" key="9">
    <source>
        <dbReference type="SAM" id="Phobius"/>
    </source>
</evidence>
<dbReference type="CTD" id="6755993"/>
<keyword evidence="4 9" id="KW-0812">Transmembrane</keyword>
<dbReference type="STRING" id="10228.B3S361"/>
<evidence type="ECO:0008006" key="12">
    <source>
        <dbReference type="Google" id="ProtNLM"/>
    </source>
</evidence>
<dbReference type="FunCoup" id="B3S361">
    <property type="interactions" value="1145"/>
</dbReference>
<dbReference type="HOGENOM" id="CLU_170555_0_0_1"/>
<name>B3S361_TRIAD</name>
<dbReference type="GO" id="GO:0033179">
    <property type="term" value="C:proton-transporting V-type ATPase, V0 domain"/>
    <property type="evidence" value="ECO:0007669"/>
    <property type="project" value="InterPro"/>
</dbReference>
<evidence type="ECO:0000256" key="2">
    <source>
        <dbReference type="ARBA" id="ARBA00008328"/>
    </source>
</evidence>
<dbReference type="GO" id="GO:0012505">
    <property type="term" value="C:endomembrane system"/>
    <property type="evidence" value="ECO:0007669"/>
    <property type="project" value="UniProtKB-SubCell"/>
</dbReference>
<comment type="similarity">
    <text evidence="2">Belongs to the V-ATPase e1/e2 subunit family.</text>
</comment>
<dbReference type="InParanoid" id="B3S361"/>